<protein>
    <submittedName>
        <fullName evidence="2">19138_t:CDS:1</fullName>
    </submittedName>
</protein>
<dbReference type="Proteomes" id="UP000789396">
    <property type="component" value="Unassembled WGS sequence"/>
</dbReference>
<dbReference type="EMBL" id="CAJVPZ010018136">
    <property type="protein sequence ID" value="CAG8684816.1"/>
    <property type="molecule type" value="Genomic_DNA"/>
</dbReference>
<evidence type="ECO:0000256" key="1">
    <source>
        <dbReference type="SAM" id="Coils"/>
    </source>
</evidence>
<keyword evidence="1" id="KW-0175">Coiled coil</keyword>
<dbReference type="AlphaFoldDB" id="A0A9N9ELC3"/>
<organism evidence="2 3">
    <name type="scientific">Racocetra fulgida</name>
    <dbReference type="NCBI Taxonomy" id="60492"/>
    <lineage>
        <taxon>Eukaryota</taxon>
        <taxon>Fungi</taxon>
        <taxon>Fungi incertae sedis</taxon>
        <taxon>Mucoromycota</taxon>
        <taxon>Glomeromycotina</taxon>
        <taxon>Glomeromycetes</taxon>
        <taxon>Diversisporales</taxon>
        <taxon>Gigasporaceae</taxon>
        <taxon>Racocetra</taxon>
    </lineage>
</organism>
<keyword evidence="3" id="KW-1185">Reference proteome</keyword>
<comment type="caution">
    <text evidence="2">The sequence shown here is derived from an EMBL/GenBank/DDBJ whole genome shotgun (WGS) entry which is preliminary data.</text>
</comment>
<feature type="non-terminal residue" evidence="2">
    <location>
        <position position="1"/>
    </location>
</feature>
<accession>A0A9N9ELC3</accession>
<sequence>MPITNPTEYARLSKTISRAKKSGKDISQLLTQRQSLISVEAPKNRTPKKLKTKSRTEINRNYYQKNKEFLQEQAIINKEKRQEREEEKHEEDIKELAAKFYGANSIKVLMSFKEYIALKKGQNGLTYFYDCQNQQAQSQEKIIEIAKYHEERGKIKYHEEAKSEEREEVMSDCGNCYEYKKVSVDSEAVRKSVAKLRNKQGISKKSVIPEIVKPKNRMPAEKISNQTINEILAKIKQLSEQQKIFYQQLINSQ</sequence>
<name>A0A9N9ELC3_9GLOM</name>
<gene>
    <name evidence="2" type="ORF">RFULGI_LOCUS9770</name>
</gene>
<feature type="coiled-coil region" evidence="1">
    <location>
        <begin position="70"/>
        <end position="99"/>
    </location>
</feature>
<reference evidence="2" key="1">
    <citation type="submission" date="2021-06" db="EMBL/GenBank/DDBJ databases">
        <authorList>
            <person name="Kallberg Y."/>
            <person name="Tangrot J."/>
            <person name="Rosling A."/>
        </authorList>
    </citation>
    <scope>NUCLEOTIDE SEQUENCE</scope>
    <source>
        <strain evidence="2">IN212</strain>
    </source>
</reference>
<evidence type="ECO:0000313" key="3">
    <source>
        <dbReference type="Proteomes" id="UP000789396"/>
    </source>
</evidence>
<evidence type="ECO:0000313" key="2">
    <source>
        <dbReference type="EMBL" id="CAG8684816.1"/>
    </source>
</evidence>
<proteinExistence type="predicted"/>